<sequence length="53" mass="6050">MVIRNKLSLTTILSHSLRSIQVLGWVTTDNLIVEIRNFLMLSTLLLGDRLNVK</sequence>
<gene>
    <name evidence="1" type="ORF">M595_0996</name>
</gene>
<dbReference type="EMBL" id="AUZM01000006">
    <property type="protein sequence ID" value="ERT09006.1"/>
    <property type="molecule type" value="Genomic_DNA"/>
</dbReference>
<reference evidence="1 2" key="1">
    <citation type="journal article" date="2013" name="Front. Microbiol.">
        <title>Comparative genomic analyses of the cyanobacterium, Lyngbya aestuarii BL J, a powerful hydrogen producer.</title>
        <authorList>
            <person name="Kothari A."/>
            <person name="Vaughn M."/>
            <person name="Garcia-Pichel F."/>
        </authorList>
    </citation>
    <scope>NUCLEOTIDE SEQUENCE [LARGE SCALE GENOMIC DNA]</scope>
    <source>
        <strain evidence="1 2">BL J</strain>
    </source>
</reference>
<dbReference type="Proteomes" id="UP000017127">
    <property type="component" value="Unassembled WGS sequence"/>
</dbReference>
<evidence type="ECO:0000313" key="2">
    <source>
        <dbReference type="Proteomes" id="UP000017127"/>
    </source>
</evidence>
<proteinExistence type="predicted"/>
<dbReference type="AlphaFoldDB" id="U7QRG7"/>
<organism evidence="1 2">
    <name type="scientific">Lyngbya aestuarii BL J</name>
    <dbReference type="NCBI Taxonomy" id="1348334"/>
    <lineage>
        <taxon>Bacteria</taxon>
        <taxon>Bacillati</taxon>
        <taxon>Cyanobacteriota</taxon>
        <taxon>Cyanophyceae</taxon>
        <taxon>Oscillatoriophycideae</taxon>
        <taxon>Oscillatoriales</taxon>
        <taxon>Microcoleaceae</taxon>
        <taxon>Lyngbya</taxon>
    </lineage>
</organism>
<evidence type="ECO:0000313" key="1">
    <source>
        <dbReference type="EMBL" id="ERT09006.1"/>
    </source>
</evidence>
<name>U7QRG7_9CYAN</name>
<keyword evidence="2" id="KW-1185">Reference proteome</keyword>
<comment type="caution">
    <text evidence="1">The sequence shown here is derived from an EMBL/GenBank/DDBJ whole genome shotgun (WGS) entry which is preliminary data.</text>
</comment>
<protein>
    <submittedName>
        <fullName evidence="1">Uncharacterized protein</fullName>
    </submittedName>
</protein>
<accession>U7QRG7</accession>